<comment type="caution">
    <text evidence="1">The sequence shown here is derived from an EMBL/GenBank/DDBJ whole genome shotgun (WGS) entry which is preliminary data.</text>
</comment>
<dbReference type="InterPro" id="IPR032675">
    <property type="entry name" value="LRR_dom_sf"/>
</dbReference>
<gene>
    <name evidence="1" type="ORF">FCC1311_109152</name>
</gene>
<sequence length="141" mass="15801">MHSLGGNQIGDEGAKALARALQENHVLRELNLGCFLERNYVKPILLNRKLAQLRYQVAECEQAIIELDFAAALSMQHGLAPVRKRPRSRSSVQASKGTEMLTKKEKLIFDLEVRLAEVRGEMELRASAVPWLGSFLARTFA</sequence>
<reference evidence="1 2" key="1">
    <citation type="submission" date="2017-12" db="EMBL/GenBank/DDBJ databases">
        <title>Sequencing, de novo assembly and annotation of complete genome of a new Thraustochytrid species, strain FCC1311.</title>
        <authorList>
            <person name="Sedici K."/>
            <person name="Godart F."/>
            <person name="Aiese Cigliano R."/>
            <person name="Sanseverino W."/>
            <person name="Barakat M."/>
            <person name="Ortet P."/>
            <person name="Marechal E."/>
            <person name="Cagnac O."/>
            <person name="Amato A."/>
        </authorList>
    </citation>
    <scope>NUCLEOTIDE SEQUENCE [LARGE SCALE GENOMIC DNA]</scope>
</reference>
<dbReference type="SUPFAM" id="SSF52047">
    <property type="entry name" value="RNI-like"/>
    <property type="match status" value="1"/>
</dbReference>
<protein>
    <submittedName>
        <fullName evidence="1">Uncharacterized protein</fullName>
    </submittedName>
</protein>
<organism evidence="1 2">
    <name type="scientific">Hondaea fermentalgiana</name>
    <dbReference type="NCBI Taxonomy" id="2315210"/>
    <lineage>
        <taxon>Eukaryota</taxon>
        <taxon>Sar</taxon>
        <taxon>Stramenopiles</taxon>
        <taxon>Bigyra</taxon>
        <taxon>Labyrinthulomycetes</taxon>
        <taxon>Thraustochytrida</taxon>
        <taxon>Thraustochytriidae</taxon>
        <taxon>Hondaea</taxon>
    </lineage>
</organism>
<dbReference type="InterPro" id="IPR001611">
    <property type="entry name" value="Leu-rich_rpt"/>
</dbReference>
<proteinExistence type="predicted"/>
<keyword evidence="2" id="KW-1185">Reference proteome</keyword>
<dbReference type="InParanoid" id="A0A2R5H0V1"/>
<dbReference type="Pfam" id="PF13516">
    <property type="entry name" value="LRR_6"/>
    <property type="match status" value="1"/>
</dbReference>
<accession>A0A2R5H0V1</accession>
<evidence type="ECO:0000313" key="2">
    <source>
        <dbReference type="Proteomes" id="UP000241890"/>
    </source>
</evidence>
<dbReference type="Proteomes" id="UP000241890">
    <property type="component" value="Unassembled WGS sequence"/>
</dbReference>
<dbReference type="AlphaFoldDB" id="A0A2R5H0V1"/>
<dbReference type="Gene3D" id="3.80.10.10">
    <property type="entry name" value="Ribonuclease Inhibitor"/>
    <property type="match status" value="1"/>
</dbReference>
<dbReference type="EMBL" id="BEYU01000209">
    <property type="protein sequence ID" value="GBG34693.1"/>
    <property type="molecule type" value="Genomic_DNA"/>
</dbReference>
<evidence type="ECO:0000313" key="1">
    <source>
        <dbReference type="EMBL" id="GBG34693.1"/>
    </source>
</evidence>
<name>A0A2R5H0V1_9STRA</name>